<proteinExistence type="predicted"/>
<reference evidence="1 2" key="1">
    <citation type="journal article" date="2019" name="Commun. Biol.">
        <title>The bagworm genome reveals a unique fibroin gene that provides high tensile strength.</title>
        <authorList>
            <person name="Kono N."/>
            <person name="Nakamura H."/>
            <person name="Ohtoshi R."/>
            <person name="Tomita M."/>
            <person name="Numata K."/>
            <person name="Arakawa K."/>
        </authorList>
    </citation>
    <scope>NUCLEOTIDE SEQUENCE [LARGE SCALE GENOMIC DNA]</scope>
</reference>
<evidence type="ECO:0000313" key="1">
    <source>
        <dbReference type="EMBL" id="GBP93621.1"/>
    </source>
</evidence>
<sequence>MRTVARPSETSIAVKHRFTTTVGISWRSSIPYNLFNEFKRCRTNLTEDMREACPTATTEGNISAVRLVIDTNKRVTYQQNRTSLSIGISQVHKSQDALNSMDTL</sequence>
<gene>
    <name evidence="1" type="ORF">EVAR_69522_1</name>
</gene>
<name>A0A4C1ZXR9_EUMVA</name>
<evidence type="ECO:0000313" key="2">
    <source>
        <dbReference type="Proteomes" id="UP000299102"/>
    </source>
</evidence>
<dbReference type="AlphaFoldDB" id="A0A4C1ZXR9"/>
<dbReference type="Proteomes" id="UP000299102">
    <property type="component" value="Unassembled WGS sequence"/>
</dbReference>
<protein>
    <submittedName>
        <fullName evidence="1">Uncharacterized protein</fullName>
    </submittedName>
</protein>
<accession>A0A4C1ZXR9</accession>
<keyword evidence="2" id="KW-1185">Reference proteome</keyword>
<comment type="caution">
    <text evidence="1">The sequence shown here is derived from an EMBL/GenBank/DDBJ whole genome shotgun (WGS) entry which is preliminary data.</text>
</comment>
<organism evidence="1 2">
    <name type="scientific">Eumeta variegata</name>
    <name type="common">Bagworm moth</name>
    <name type="synonym">Eumeta japonica</name>
    <dbReference type="NCBI Taxonomy" id="151549"/>
    <lineage>
        <taxon>Eukaryota</taxon>
        <taxon>Metazoa</taxon>
        <taxon>Ecdysozoa</taxon>
        <taxon>Arthropoda</taxon>
        <taxon>Hexapoda</taxon>
        <taxon>Insecta</taxon>
        <taxon>Pterygota</taxon>
        <taxon>Neoptera</taxon>
        <taxon>Endopterygota</taxon>
        <taxon>Lepidoptera</taxon>
        <taxon>Glossata</taxon>
        <taxon>Ditrysia</taxon>
        <taxon>Tineoidea</taxon>
        <taxon>Psychidae</taxon>
        <taxon>Oiketicinae</taxon>
        <taxon>Eumeta</taxon>
    </lineage>
</organism>
<dbReference type="OrthoDB" id="10017160at2759"/>
<dbReference type="EMBL" id="BGZK01002398">
    <property type="protein sequence ID" value="GBP93621.1"/>
    <property type="molecule type" value="Genomic_DNA"/>
</dbReference>